<feature type="compositionally biased region" description="Polar residues" evidence="2">
    <location>
        <begin position="1357"/>
        <end position="1370"/>
    </location>
</feature>
<feature type="region of interest" description="Disordered" evidence="2">
    <location>
        <begin position="1528"/>
        <end position="1549"/>
    </location>
</feature>
<feature type="compositionally biased region" description="Low complexity" evidence="2">
    <location>
        <begin position="1190"/>
        <end position="1212"/>
    </location>
</feature>
<feature type="compositionally biased region" description="Polar residues" evidence="2">
    <location>
        <begin position="1115"/>
        <end position="1129"/>
    </location>
</feature>
<feature type="compositionally biased region" description="Pro residues" evidence="2">
    <location>
        <begin position="390"/>
        <end position="403"/>
    </location>
</feature>
<evidence type="ECO:0000313" key="4">
    <source>
        <dbReference type="Proteomes" id="UP001465668"/>
    </source>
</evidence>
<reference evidence="3 4" key="1">
    <citation type="submission" date="2024-02" db="EMBL/GenBank/DDBJ databases">
        <title>First draft genome assembly of two strains of Seiridium cardinale.</title>
        <authorList>
            <person name="Emiliani G."/>
            <person name="Scali E."/>
        </authorList>
    </citation>
    <scope>NUCLEOTIDE SEQUENCE [LARGE SCALE GENOMIC DNA]</scope>
    <source>
        <strain evidence="3 4">BM-138-000479</strain>
    </source>
</reference>
<feature type="region of interest" description="Disordered" evidence="2">
    <location>
        <begin position="1144"/>
        <end position="1516"/>
    </location>
</feature>
<accession>A0ABR2XQN2</accession>
<evidence type="ECO:0000256" key="2">
    <source>
        <dbReference type="SAM" id="MobiDB-lite"/>
    </source>
</evidence>
<evidence type="ECO:0000313" key="3">
    <source>
        <dbReference type="EMBL" id="KAK9776097.1"/>
    </source>
</evidence>
<gene>
    <name evidence="3" type="ORF">SCAR479_07317</name>
</gene>
<dbReference type="Gene3D" id="3.40.50.300">
    <property type="entry name" value="P-loop containing nucleotide triphosphate hydrolases"/>
    <property type="match status" value="1"/>
</dbReference>
<feature type="compositionally biased region" description="Low complexity" evidence="2">
    <location>
        <begin position="1068"/>
        <end position="1087"/>
    </location>
</feature>
<dbReference type="EMBL" id="JARVKM010000030">
    <property type="protein sequence ID" value="KAK9776097.1"/>
    <property type="molecule type" value="Genomic_DNA"/>
</dbReference>
<sequence length="1549" mass="170552">MLTYHHSSPGSINKQISRFETTAVYTHPDAKVDIVLVHGLNGEPEKTWSAKNGVFWPADLLPGSLRDAKANVLVYGYNADVYSKKHGGNPSDNFIYMHAQTLVTSLTHYRKDELSSRNPIIWVCHSLGGILVKRALLYSNDLKTSQHEDYRGIYVSTYGIIFLGTPHTGSDMGAWAVTLQAMSDAVVPKAFWHSEPVLLKTLKKDNETLQNINNHFLDIYQRFKIMMAHENHATDLKGTKMLVVDSQSASPQLPGVGYFSIEATHSGMCKFESKNAPGYRTVATSIRDWVGEAPDVITTRWRVEEDEKLARAKHEIEERMKPWITSQPQFGPGPSMSSRASPIPALGTGQAALPEGSPSRAHSPFEIEEIDSPTDTKSSSRIGGANKPLLPEPDPPDAGPEPPSQDSTDQDLTREPLFVKPTVFKPNTFFKGRDKELKELHKRLMDRGRRSNGTSSVILQSMPGGGKTHLARQYVFEHKYDYPGGIFWIRSKSLQELEYGYWDIAKTLKLKEVRDLDEEGTNDTKKMVKAVQGWLSRNEGWLLILDGIHFDVPGLENFIPFAKNTSIIFTSTERTAGEDYQFDNPQVIALEALTPREAQELLLEEMGKKKPWNQDDLSRAMELVQLMDRLPLMIHVAALQLKATREPLSKYLRSYKSRPKVGNLPAYRAVREQLQHRGNSAALNLMSLLAFFGQHVPVEMLALGLKALTRETPVKTYDLETRKGSLNTTFKVLIAFALIERNESNEASSASDKSSRSVDMAQDNLDILRIHGIVQAFFVDVLAEERLAHFWLDRATRIFCRAFDESEHRIQEDPTTGMPEDYLRFSIHGKRLSSYLDRFEKKYPELYDARELLEARLEGIQLRIDQLNKRKKTLDQGSGEVLLVSVFERTNSLSEVDSSTPPSNSSMIEIPMYDESNAPMESPTPYSPTDYNPYHWHVTYPYGIPPPDGGETSRTVTPQPPPTEVFDSISVPEDYEPHTSHANHRTIKRHSERRYHDTAGAWRASPQFLSDPRVSLSRETVKGVISPASVPTQRGGRSDSSGSNHVTFSSDAEMTLNKITRGAPPPVRGGALAGNRSRSSSGGSTLLMRPKLVPGRTSYSNAQAEAALEDEDPTPTFSNIMGTSPAPSSTYTAATLLRLKEQTDKPISTDGLAPVKVSSPLTADPLTTTSPPEDIIPASMMHSLDELPEPGRSSQPGSRRSSGQKGRSARSSPAQYTGPFQPPPIPFEVNTTSSLHSGPGHDDVRRTTSYGGLNQSAIYEEEDYETMTHSMSSVRPYPSSRSPSPPYPHTSSAARPDHPAVSVHPPPWTASDARLDYPPPGYWSQPMSRDVSHQSSNSHGSARSQPARNRSPLVGNGSVQKGGSAPTSPAIQPMQKPRSRRPSVVETEPSPRLGPAGFDVEPTSYQIYHDSARGRRRGGSSASIYPGQIVQGASENPSRPNFFRRFSRRRRSGDTSGRPRRAESAGGRLVRGGLENRGSPRGSPDLRGAGGVFNTSPNVGTSGAENMARSTSGSGGFKLADGRVVEFGSSPPAAGEGSGSGGDVGLGIL</sequence>
<evidence type="ECO:0008006" key="5">
    <source>
        <dbReference type="Google" id="ProtNLM"/>
    </source>
</evidence>
<dbReference type="Proteomes" id="UP001465668">
    <property type="component" value="Unassembled WGS sequence"/>
</dbReference>
<dbReference type="SUPFAM" id="SSF53474">
    <property type="entry name" value="alpha/beta-Hydrolases"/>
    <property type="match status" value="1"/>
</dbReference>
<dbReference type="PANTHER" id="PTHR48187">
    <property type="entry name" value="LD21810P"/>
    <property type="match status" value="1"/>
</dbReference>
<feature type="compositionally biased region" description="Low complexity" evidence="2">
    <location>
        <begin position="1269"/>
        <end position="1282"/>
    </location>
</feature>
<feature type="compositionally biased region" description="Polar residues" evidence="2">
    <location>
        <begin position="1159"/>
        <end position="1171"/>
    </location>
</feature>
<proteinExistence type="predicted"/>
<feature type="compositionally biased region" description="Polar residues" evidence="2">
    <location>
        <begin position="1038"/>
        <end position="1052"/>
    </location>
</feature>
<feature type="compositionally biased region" description="Gly residues" evidence="2">
    <location>
        <begin position="1536"/>
        <end position="1549"/>
    </location>
</feature>
<dbReference type="SUPFAM" id="SSF52540">
    <property type="entry name" value="P-loop containing nucleoside triphosphate hydrolases"/>
    <property type="match status" value="1"/>
</dbReference>
<feature type="region of interest" description="Disordered" evidence="2">
    <location>
        <begin position="973"/>
        <end position="992"/>
    </location>
</feature>
<feature type="region of interest" description="Disordered" evidence="2">
    <location>
        <begin position="320"/>
        <end position="417"/>
    </location>
</feature>
<name>A0ABR2XQN2_9PEZI</name>
<feature type="compositionally biased region" description="Basic residues" evidence="2">
    <location>
        <begin position="981"/>
        <end position="992"/>
    </location>
</feature>
<dbReference type="PANTHER" id="PTHR48187:SF2">
    <property type="entry name" value="LD21810P"/>
    <property type="match status" value="1"/>
</dbReference>
<feature type="region of interest" description="Disordered" evidence="2">
    <location>
        <begin position="1020"/>
        <end position="1129"/>
    </location>
</feature>
<evidence type="ECO:0000256" key="1">
    <source>
        <dbReference type="SAM" id="Coils"/>
    </source>
</evidence>
<dbReference type="Gene3D" id="3.40.50.1820">
    <property type="entry name" value="alpha/beta hydrolase"/>
    <property type="match status" value="1"/>
</dbReference>
<organism evidence="3 4">
    <name type="scientific">Seiridium cardinale</name>
    <dbReference type="NCBI Taxonomy" id="138064"/>
    <lineage>
        <taxon>Eukaryota</taxon>
        <taxon>Fungi</taxon>
        <taxon>Dikarya</taxon>
        <taxon>Ascomycota</taxon>
        <taxon>Pezizomycotina</taxon>
        <taxon>Sordariomycetes</taxon>
        <taxon>Xylariomycetidae</taxon>
        <taxon>Amphisphaeriales</taxon>
        <taxon>Sporocadaceae</taxon>
        <taxon>Seiridium</taxon>
    </lineage>
</organism>
<feature type="compositionally biased region" description="Polar residues" evidence="2">
    <location>
        <begin position="1333"/>
        <end position="1348"/>
    </location>
</feature>
<feature type="compositionally biased region" description="Polar residues" evidence="2">
    <location>
        <begin position="1247"/>
        <end position="1257"/>
    </location>
</feature>
<keyword evidence="4" id="KW-1185">Reference proteome</keyword>
<keyword evidence="1" id="KW-0175">Coiled coil</keyword>
<protein>
    <recommendedName>
        <fullName evidence="5">NB-ARC domain-containing protein</fullName>
    </recommendedName>
</protein>
<feature type="compositionally biased region" description="Polar residues" evidence="2">
    <location>
        <begin position="1493"/>
        <end position="1512"/>
    </location>
</feature>
<dbReference type="InterPro" id="IPR029058">
    <property type="entry name" value="AB_hydrolase_fold"/>
</dbReference>
<dbReference type="InterPro" id="IPR027417">
    <property type="entry name" value="P-loop_NTPase"/>
</dbReference>
<feature type="compositionally biased region" description="Polar residues" evidence="2">
    <location>
        <begin position="324"/>
        <end position="340"/>
    </location>
</feature>
<feature type="coiled-coil region" evidence="1">
    <location>
        <begin position="836"/>
        <end position="877"/>
    </location>
</feature>
<comment type="caution">
    <text evidence="3">The sequence shown here is derived from an EMBL/GenBank/DDBJ whole genome shotgun (WGS) entry which is preliminary data.</text>
</comment>